<dbReference type="PROSITE" id="PS50088">
    <property type="entry name" value="ANK_REPEAT"/>
    <property type="match status" value="1"/>
</dbReference>
<keyword evidence="1" id="KW-0040">ANK repeat</keyword>
<organism evidence="2 3">
    <name type="scientific">Dioscorea zingiberensis</name>
    <dbReference type="NCBI Taxonomy" id="325984"/>
    <lineage>
        <taxon>Eukaryota</taxon>
        <taxon>Viridiplantae</taxon>
        <taxon>Streptophyta</taxon>
        <taxon>Embryophyta</taxon>
        <taxon>Tracheophyta</taxon>
        <taxon>Spermatophyta</taxon>
        <taxon>Magnoliopsida</taxon>
        <taxon>Liliopsida</taxon>
        <taxon>Dioscoreales</taxon>
        <taxon>Dioscoreaceae</taxon>
        <taxon>Dioscorea</taxon>
    </lineage>
</organism>
<dbReference type="InterPro" id="IPR036770">
    <property type="entry name" value="Ankyrin_rpt-contain_sf"/>
</dbReference>
<evidence type="ECO:0000313" key="3">
    <source>
        <dbReference type="Proteomes" id="UP001085076"/>
    </source>
</evidence>
<dbReference type="InterPro" id="IPR002110">
    <property type="entry name" value="Ankyrin_rpt"/>
</dbReference>
<gene>
    <name evidence="2" type="ORF">J5N97_014256</name>
</gene>
<dbReference type="SMART" id="SM00248">
    <property type="entry name" value="ANK"/>
    <property type="match status" value="2"/>
</dbReference>
<dbReference type="Pfam" id="PF00023">
    <property type="entry name" value="Ank"/>
    <property type="match status" value="1"/>
</dbReference>
<protein>
    <submittedName>
        <fullName evidence="2">Uncharacterized protein</fullName>
    </submittedName>
</protein>
<accession>A0A9D5HJW4</accession>
<feature type="repeat" description="ANK" evidence="1">
    <location>
        <begin position="29"/>
        <end position="50"/>
    </location>
</feature>
<name>A0A9D5HJW4_9LILI</name>
<evidence type="ECO:0000313" key="2">
    <source>
        <dbReference type="EMBL" id="KAJ0978782.1"/>
    </source>
</evidence>
<dbReference type="Proteomes" id="UP001085076">
    <property type="component" value="Miscellaneous, Linkage group lg03"/>
</dbReference>
<reference evidence="2" key="1">
    <citation type="submission" date="2021-03" db="EMBL/GenBank/DDBJ databases">
        <authorList>
            <person name="Li Z."/>
            <person name="Yang C."/>
        </authorList>
    </citation>
    <scope>NUCLEOTIDE SEQUENCE</scope>
    <source>
        <strain evidence="2">Dzin_1.0</strain>
        <tissue evidence="2">Leaf</tissue>
    </source>
</reference>
<reference evidence="2" key="2">
    <citation type="journal article" date="2022" name="Hortic Res">
        <title>The genome of Dioscorea zingiberensis sheds light on the biosynthesis, origin and evolution of the medicinally important diosgenin saponins.</title>
        <authorList>
            <person name="Li Y."/>
            <person name="Tan C."/>
            <person name="Li Z."/>
            <person name="Guo J."/>
            <person name="Li S."/>
            <person name="Chen X."/>
            <person name="Wang C."/>
            <person name="Dai X."/>
            <person name="Yang H."/>
            <person name="Song W."/>
            <person name="Hou L."/>
            <person name="Xu J."/>
            <person name="Tong Z."/>
            <person name="Xu A."/>
            <person name="Yuan X."/>
            <person name="Wang W."/>
            <person name="Yang Q."/>
            <person name="Chen L."/>
            <person name="Sun Z."/>
            <person name="Wang K."/>
            <person name="Pan B."/>
            <person name="Chen J."/>
            <person name="Bao Y."/>
            <person name="Liu F."/>
            <person name="Qi X."/>
            <person name="Gang D.R."/>
            <person name="Wen J."/>
            <person name="Li J."/>
        </authorList>
    </citation>
    <scope>NUCLEOTIDE SEQUENCE</scope>
    <source>
        <strain evidence="2">Dzin_1.0</strain>
    </source>
</reference>
<comment type="caution">
    <text evidence="2">The sequence shown here is derived from an EMBL/GenBank/DDBJ whole genome shotgun (WGS) entry which is preliminary data.</text>
</comment>
<dbReference type="SUPFAM" id="SSF48403">
    <property type="entry name" value="Ankyrin repeat"/>
    <property type="match status" value="1"/>
</dbReference>
<dbReference type="Gene3D" id="1.25.40.20">
    <property type="entry name" value="Ankyrin repeat-containing domain"/>
    <property type="match status" value="1"/>
</dbReference>
<dbReference type="PROSITE" id="PS50297">
    <property type="entry name" value="ANK_REP_REGION"/>
    <property type="match status" value="1"/>
</dbReference>
<dbReference type="AlphaFoldDB" id="A0A9D5HJW4"/>
<sequence>MLFSQALLAKENNNDQFLAMVIQDCYHQALHMAAANGHVDIVEYLIQNGAWDVNASNTEKNTSSALGLPQWPSRAMNIPPMDEAVSRGKMEVVDMINAALAESEINGVGVS</sequence>
<evidence type="ECO:0000256" key="1">
    <source>
        <dbReference type="PROSITE-ProRule" id="PRU00023"/>
    </source>
</evidence>
<proteinExistence type="predicted"/>
<keyword evidence="3" id="KW-1185">Reference proteome</keyword>
<dbReference type="EMBL" id="JAGGNH010000003">
    <property type="protein sequence ID" value="KAJ0978782.1"/>
    <property type="molecule type" value="Genomic_DNA"/>
</dbReference>
<dbReference type="OrthoDB" id="10057496at2759"/>